<gene>
    <name evidence="1" type="ORF">BG944_003330</name>
    <name evidence="3" type="ORF">GQM13_02800</name>
    <name evidence="2" type="ORF">GQM21_14410</name>
    <name evidence="4" type="ORF">NCTC8009_05396</name>
    <name evidence="5" type="ORF">NCTC8179_00362</name>
    <name evidence="6" type="ORF">NCTC8333_02173</name>
</gene>
<dbReference type="Proteomes" id="UP000462271">
    <property type="component" value="Unassembled WGS sequence"/>
</dbReference>
<evidence type="ECO:0000313" key="10">
    <source>
        <dbReference type="Proteomes" id="UP000430081"/>
    </source>
</evidence>
<name>A0A0F3SGD6_ECOLX</name>
<evidence type="ECO:0000313" key="8">
    <source>
        <dbReference type="Proteomes" id="UP000254718"/>
    </source>
</evidence>
<evidence type="ECO:0000313" key="12">
    <source>
        <dbReference type="Proteomes" id="UP000521994"/>
    </source>
</evidence>
<dbReference type="Proteomes" id="UP000521994">
    <property type="component" value="Unassembled WGS sequence"/>
</dbReference>
<evidence type="ECO:0000313" key="11">
    <source>
        <dbReference type="Proteomes" id="UP000462271"/>
    </source>
</evidence>
<evidence type="ECO:0000313" key="3">
    <source>
        <dbReference type="EMBL" id="MWL02377.1"/>
    </source>
</evidence>
<evidence type="ECO:0000313" key="9">
    <source>
        <dbReference type="Proteomes" id="UP000255543"/>
    </source>
</evidence>
<dbReference type="EMBL" id="WTML01000047">
    <property type="protein sequence ID" value="MWK98375.1"/>
    <property type="molecule type" value="Genomic_DNA"/>
</dbReference>
<dbReference type="AlphaFoldDB" id="A0A0F3SGD6"/>
<dbReference type="Pfam" id="PF10761">
    <property type="entry name" value="DUF2590"/>
    <property type="match status" value="1"/>
</dbReference>
<dbReference type="Proteomes" id="UP000430081">
    <property type="component" value="Unassembled WGS sequence"/>
</dbReference>
<evidence type="ECO:0000313" key="4">
    <source>
        <dbReference type="EMBL" id="SQD04853.1"/>
    </source>
</evidence>
<dbReference type="EMBL" id="AASXRC010000017">
    <property type="protein sequence ID" value="EFI0214129.1"/>
    <property type="molecule type" value="Genomic_DNA"/>
</dbReference>
<dbReference type="EMBL" id="WTMQ01000001">
    <property type="protein sequence ID" value="MWL02377.1"/>
    <property type="molecule type" value="Genomic_DNA"/>
</dbReference>
<reference evidence="7 8" key="1">
    <citation type="submission" date="2018-06" db="EMBL/GenBank/DDBJ databases">
        <authorList>
            <consortium name="Pathogen Informatics"/>
            <person name="Doyle S."/>
        </authorList>
    </citation>
    <scope>NUCLEOTIDE SEQUENCE [LARGE SCALE GENOMIC DNA]</scope>
    <source>
        <strain evidence="4 7">NCTC8009</strain>
        <strain evidence="5 9">NCTC8179</strain>
        <strain evidence="6 8">NCTC8333</strain>
    </source>
</reference>
<dbReference type="InterPro" id="IPR019697">
    <property type="entry name" value="Phage_HP1_Orf28"/>
</dbReference>
<dbReference type="Proteomes" id="UP000254718">
    <property type="component" value="Unassembled WGS sequence"/>
</dbReference>
<evidence type="ECO:0000313" key="6">
    <source>
        <dbReference type="EMBL" id="STM23256.1"/>
    </source>
</evidence>
<proteinExistence type="predicted"/>
<accession>A0A0F3SGD6</accession>
<dbReference type="RefSeq" id="WP_000102748.1">
    <property type="nucleotide sequence ID" value="NZ_BFWF01000006.1"/>
</dbReference>
<dbReference type="Proteomes" id="UP000255543">
    <property type="component" value="Unassembled WGS sequence"/>
</dbReference>
<dbReference type="EMBL" id="UGFE01000002">
    <property type="protein sequence ID" value="STM23256.1"/>
    <property type="molecule type" value="Genomic_DNA"/>
</dbReference>
<evidence type="ECO:0000313" key="2">
    <source>
        <dbReference type="EMBL" id="MWK98375.1"/>
    </source>
</evidence>
<evidence type="ECO:0000313" key="5">
    <source>
        <dbReference type="EMBL" id="STK45790.1"/>
    </source>
</evidence>
<dbReference type="EMBL" id="UARW01000010">
    <property type="protein sequence ID" value="SQD04853.1"/>
    <property type="molecule type" value="Genomic_DNA"/>
</dbReference>
<evidence type="ECO:0000313" key="7">
    <source>
        <dbReference type="Proteomes" id="UP000250991"/>
    </source>
</evidence>
<sequence>MSTEPLYIDLLITDGDFTLDSGNEPRRCDNRDSITQDIIHSILESGITTRLIGERSPTMRGDVLTQLSLLVESDERLVPGTIVITEETLSRLYITAETYDFGPVSTEVNYD</sequence>
<reference evidence="10 11" key="2">
    <citation type="submission" date="2019-12" db="EMBL/GenBank/DDBJ databases">
        <title>Enteriobacteria Tanzani isolates_10432.</title>
        <authorList>
            <person name="Subbiah M."/>
            <person name="Call D."/>
        </authorList>
    </citation>
    <scope>NUCLEOTIDE SEQUENCE [LARGE SCALE GENOMIC DNA]</scope>
    <source>
        <strain evidence="3 10">10432wG7</strain>
        <strain evidence="2 11">10432wG8</strain>
    </source>
</reference>
<dbReference type="EMBL" id="UGEB01000001">
    <property type="protein sequence ID" value="STK45790.1"/>
    <property type="molecule type" value="Genomic_DNA"/>
</dbReference>
<evidence type="ECO:0000313" key="1">
    <source>
        <dbReference type="EMBL" id="EFI0214129.1"/>
    </source>
</evidence>
<organism evidence="3 10">
    <name type="scientific">Escherichia coli</name>
    <dbReference type="NCBI Taxonomy" id="562"/>
    <lineage>
        <taxon>Bacteria</taxon>
        <taxon>Pseudomonadati</taxon>
        <taxon>Pseudomonadota</taxon>
        <taxon>Gammaproteobacteria</taxon>
        <taxon>Enterobacterales</taxon>
        <taxon>Enterobacteriaceae</taxon>
        <taxon>Escherichia</taxon>
    </lineage>
</organism>
<dbReference type="Proteomes" id="UP000250991">
    <property type="component" value="Unassembled WGS sequence"/>
</dbReference>
<reference evidence="1 12" key="3">
    <citation type="submission" date="2020-02" db="EMBL/GenBank/DDBJ databases">
        <authorList>
            <consortium name="PulseNet: The National Subtyping Network for Foodborne Disease Surveillance"/>
            <person name="Tarr C.L."/>
            <person name="Trees E."/>
            <person name="Katz L.S."/>
            <person name="Carleton-Romer H.A."/>
            <person name="Stroika S."/>
            <person name="Kucerova Z."/>
            <person name="Roache K.F."/>
            <person name="Sabol A.L."/>
            <person name="Besser J."/>
            <person name="Gerner-Smidt P."/>
        </authorList>
    </citation>
    <scope>NUCLEOTIDE SEQUENCE [LARGE SCALE GENOMIC DNA]</scope>
    <source>
        <strain evidence="1 12">2014C-3796</strain>
    </source>
</reference>
<protein>
    <submittedName>
        <fullName evidence="3">DUF2590 family protein</fullName>
    </submittedName>
    <submittedName>
        <fullName evidence="4">Protein of uncharacterized function (DUF2590)</fullName>
    </submittedName>
</protein>